<accession>A0A158FNI9</accession>
<dbReference type="InterPro" id="IPR051013">
    <property type="entry name" value="MBL_superfamily_lactonases"/>
</dbReference>
<dbReference type="PANTHER" id="PTHR42978:SF6">
    <property type="entry name" value="QUORUM-QUENCHING LACTONASE YTNP-RELATED"/>
    <property type="match status" value="1"/>
</dbReference>
<feature type="domain" description="Metallo-beta-lactamase" evidence="5">
    <location>
        <begin position="58"/>
        <end position="265"/>
    </location>
</feature>
<gene>
    <name evidence="6" type="ORF">AWB68_00819</name>
</gene>
<evidence type="ECO:0000256" key="2">
    <source>
        <dbReference type="ARBA" id="ARBA00022723"/>
    </source>
</evidence>
<evidence type="ECO:0000313" key="7">
    <source>
        <dbReference type="Proteomes" id="UP000054770"/>
    </source>
</evidence>
<keyword evidence="4" id="KW-0862">Zinc</keyword>
<dbReference type="InterPro" id="IPR001279">
    <property type="entry name" value="Metallo-B-lactamas"/>
</dbReference>
<dbReference type="Gene3D" id="3.60.15.10">
    <property type="entry name" value="Ribonuclease Z/Hydroxyacylglutathione hydrolase-like"/>
    <property type="match status" value="1"/>
</dbReference>
<dbReference type="GO" id="GO:0046872">
    <property type="term" value="F:metal ion binding"/>
    <property type="evidence" value="ECO:0007669"/>
    <property type="project" value="UniProtKB-KW"/>
</dbReference>
<evidence type="ECO:0000259" key="5">
    <source>
        <dbReference type="SMART" id="SM00849"/>
    </source>
</evidence>
<sequence length="285" mass="31558">MLNWQVGSVKITCVLEMLMSLPYDPESFFLRDATPEALEASPWLYPHFANADGSLNVSVQALLVEAPGLRLMVDTCIGNDKPRRLVGGNSLATRFLQHLADAGWSRDDVDAVICTHLHVDHVGWNTMLVDGKWVPTFPKARYLIGKREFEHWSNEGDEEQQTIMGDSVRPIFDAGLVDLVEMDHRISAEVRLRPTPGHTPGHVSVMIESEGQSAVITGDIAHHPCQMAHPEWATSLDSDTQAATATRVKLFAEWADQPILVIGTHYATPTAGRVKRDGAAFRFEV</sequence>
<comment type="caution">
    <text evidence="6">The sequence shown here is derived from an EMBL/GenBank/DDBJ whole genome shotgun (WGS) entry which is preliminary data.</text>
</comment>
<dbReference type="EMBL" id="FCON02000006">
    <property type="protein sequence ID" value="SAL21428.1"/>
    <property type="molecule type" value="Genomic_DNA"/>
</dbReference>
<dbReference type="RefSeq" id="WP_200828623.1">
    <property type="nucleotide sequence ID" value="NZ_FCON02000006.1"/>
</dbReference>
<dbReference type="SMART" id="SM00849">
    <property type="entry name" value="Lactamase_B"/>
    <property type="match status" value="1"/>
</dbReference>
<protein>
    <submittedName>
        <fullName evidence="6">Metallo-beta-lactamase</fullName>
    </submittedName>
</protein>
<dbReference type="InterPro" id="IPR036866">
    <property type="entry name" value="RibonucZ/Hydroxyglut_hydro"/>
</dbReference>
<evidence type="ECO:0000256" key="3">
    <source>
        <dbReference type="ARBA" id="ARBA00022801"/>
    </source>
</evidence>
<reference evidence="6" key="1">
    <citation type="submission" date="2016-01" db="EMBL/GenBank/DDBJ databases">
        <authorList>
            <person name="Peeters C."/>
        </authorList>
    </citation>
    <scope>NUCLEOTIDE SEQUENCE [LARGE SCALE GENOMIC DNA]</scope>
    <source>
        <strain evidence="6">LMG 22940</strain>
    </source>
</reference>
<dbReference type="Pfam" id="PF00753">
    <property type="entry name" value="Lactamase_B"/>
    <property type="match status" value="1"/>
</dbReference>
<evidence type="ECO:0000256" key="1">
    <source>
        <dbReference type="ARBA" id="ARBA00007749"/>
    </source>
</evidence>
<keyword evidence="7" id="KW-1185">Reference proteome</keyword>
<dbReference type="AlphaFoldDB" id="A0A158FNI9"/>
<name>A0A158FNI9_9BURK</name>
<keyword evidence="2" id="KW-0479">Metal-binding</keyword>
<dbReference type="Proteomes" id="UP000054770">
    <property type="component" value="Unassembled WGS sequence"/>
</dbReference>
<organism evidence="6 7">
    <name type="scientific">Caballeronia choica</name>
    <dbReference type="NCBI Taxonomy" id="326476"/>
    <lineage>
        <taxon>Bacteria</taxon>
        <taxon>Pseudomonadati</taxon>
        <taxon>Pseudomonadota</taxon>
        <taxon>Betaproteobacteria</taxon>
        <taxon>Burkholderiales</taxon>
        <taxon>Burkholderiaceae</taxon>
        <taxon>Caballeronia</taxon>
    </lineage>
</organism>
<evidence type="ECO:0000256" key="4">
    <source>
        <dbReference type="ARBA" id="ARBA00022833"/>
    </source>
</evidence>
<comment type="similarity">
    <text evidence="1">Belongs to the metallo-beta-lactamase superfamily.</text>
</comment>
<dbReference type="SUPFAM" id="SSF56281">
    <property type="entry name" value="Metallo-hydrolase/oxidoreductase"/>
    <property type="match status" value="1"/>
</dbReference>
<proteinExistence type="inferred from homology"/>
<dbReference type="GO" id="GO:0016787">
    <property type="term" value="F:hydrolase activity"/>
    <property type="evidence" value="ECO:0007669"/>
    <property type="project" value="UniProtKB-KW"/>
</dbReference>
<keyword evidence="3" id="KW-0378">Hydrolase</keyword>
<evidence type="ECO:0000313" key="6">
    <source>
        <dbReference type="EMBL" id="SAL21428.1"/>
    </source>
</evidence>
<dbReference type="PANTHER" id="PTHR42978">
    <property type="entry name" value="QUORUM-QUENCHING LACTONASE YTNP-RELATED-RELATED"/>
    <property type="match status" value="1"/>
</dbReference>
<dbReference type="CDD" id="cd16277">
    <property type="entry name" value="metallo-hydrolase-like_MBL-fold"/>
    <property type="match status" value="1"/>
</dbReference>